<evidence type="ECO:0000259" key="4">
    <source>
        <dbReference type="Pfam" id="PF08386"/>
    </source>
</evidence>
<evidence type="ECO:0000256" key="1">
    <source>
        <dbReference type="ARBA" id="ARBA00010088"/>
    </source>
</evidence>
<dbReference type="PANTHER" id="PTHR43248">
    <property type="entry name" value="2-SUCCINYL-6-HYDROXY-2,4-CYCLOHEXADIENE-1-CARBOXYLATE SYNTHASE"/>
    <property type="match status" value="1"/>
</dbReference>
<reference evidence="5" key="1">
    <citation type="submission" date="2020-05" db="EMBL/GenBank/DDBJ databases">
        <authorList>
            <person name="Chiriac C."/>
            <person name="Salcher M."/>
            <person name="Ghai R."/>
            <person name="Kavagutti S V."/>
        </authorList>
    </citation>
    <scope>NUCLEOTIDE SEQUENCE</scope>
</reference>
<evidence type="ECO:0000256" key="2">
    <source>
        <dbReference type="ARBA" id="ARBA00022729"/>
    </source>
</evidence>
<sequence>MRRIALAAIAAATLVCVAGCASEPIEPEDSQSYYFDQKIEWEDCDSGAQCAVIRAPLNWDDLDARKDIELALSRHSATGEAQGSLLVNPGGPGASGFTFVRDSVDFAVGSALRESFDIVGWDPRGVNESTAVSCATSDAYLDYFFFGELEAEPDTPEWDEELLVESIRFGAECLDNTGELLQYVDTMSTVRDLDLLRHLLGDGQLNYLGYSYGTLIGALYIDTFPENVGRLVLDGPVDPAASQFDLVLNQYRGFEEALMAYVDYCIEMAVCPFEGDRDAQLNAVSELYDRLEEDPLRHSDGRLVDHSMLRTAMVTTLYSQDNWSYLTQLFVEVDQGLTDTAMFLVDFYYDRQDGVYQDNSMEAFIAINCLDYPAEYDPEVIAAQGEQLREVAPYTARPSEYGDLVCQNWPFPPRLTKGPVSGEGANPVLVIGTTGDPATPYNWSLSLAEQLGQARHLTLEAEGHLAYNKDSACINDAVEQYFLSGALPEDGLICSS</sequence>
<dbReference type="InterPro" id="IPR029058">
    <property type="entry name" value="AB_hydrolase_fold"/>
</dbReference>
<keyword evidence="3" id="KW-0378">Hydrolase</keyword>
<dbReference type="EMBL" id="CAEZTM010000005">
    <property type="protein sequence ID" value="CAB4562754.1"/>
    <property type="molecule type" value="Genomic_DNA"/>
</dbReference>
<gene>
    <name evidence="5" type="ORF">UFOPK1684_00213</name>
</gene>
<name>A0A6J6DHR3_9ZZZZ</name>
<keyword evidence="2" id="KW-0732">Signal</keyword>
<organism evidence="5">
    <name type="scientific">freshwater metagenome</name>
    <dbReference type="NCBI Taxonomy" id="449393"/>
    <lineage>
        <taxon>unclassified sequences</taxon>
        <taxon>metagenomes</taxon>
        <taxon>ecological metagenomes</taxon>
    </lineage>
</organism>
<dbReference type="Gene3D" id="3.40.50.1820">
    <property type="entry name" value="alpha/beta hydrolase"/>
    <property type="match status" value="1"/>
</dbReference>
<dbReference type="Pfam" id="PF08386">
    <property type="entry name" value="Abhydrolase_4"/>
    <property type="match status" value="1"/>
</dbReference>
<comment type="similarity">
    <text evidence="1">Belongs to the peptidase S33 family.</text>
</comment>
<dbReference type="AlphaFoldDB" id="A0A6J6DHR3"/>
<feature type="domain" description="Peptidase S33 tripeptidyl aminopeptidase-like C-terminal" evidence="4">
    <location>
        <begin position="401"/>
        <end position="494"/>
    </location>
</feature>
<dbReference type="SUPFAM" id="SSF53474">
    <property type="entry name" value="alpha/beta-Hydrolases"/>
    <property type="match status" value="1"/>
</dbReference>
<dbReference type="PANTHER" id="PTHR43248:SF29">
    <property type="entry name" value="TRIPEPTIDYL AMINOPEPTIDASE"/>
    <property type="match status" value="1"/>
</dbReference>
<evidence type="ECO:0000313" key="5">
    <source>
        <dbReference type="EMBL" id="CAB4562754.1"/>
    </source>
</evidence>
<dbReference type="InterPro" id="IPR051601">
    <property type="entry name" value="Serine_prot/Carboxylest_S33"/>
</dbReference>
<dbReference type="InterPro" id="IPR013595">
    <property type="entry name" value="Pept_S33_TAP-like_C"/>
</dbReference>
<dbReference type="GO" id="GO:0016787">
    <property type="term" value="F:hydrolase activity"/>
    <property type="evidence" value="ECO:0007669"/>
    <property type="project" value="UniProtKB-KW"/>
</dbReference>
<evidence type="ECO:0000256" key="3">
    <source>
        <dbReference type="ARBA" id="ARBA00022801"/>
    </source>
</evidence>
<proteinExistence type="inferred from homology"/>
<protein>
    <submittedName>
        <fullName evidence="5">Unannotated protein</fullName>
    </submittedName>
</protein>
<accession>A0A6J6DHR3</accession>